<organism evidence="3 4">
    <name type="scientific">Glarea lozoyensis (strain ATCC 20868 / MF5171)</name>
    <dbReference type="NCBI Taxonomy" id="1116229"/>
    <lineage>
        <taxon>Eukaryota</taxon>
        <taxon>Fungi</taxon>
        <taxon>Dikarya</taxon>
        <taxon>Ascomycota</taxon>
        <taxon>Pezizomycotina</taxon>
        <taxon>Leotiomycetes</taxon>
        <taxon>Helotiales</taxon>
        <taxon>Helotiaceae</taxon>
        <taxon>Glarea</taxon>
    </lineage>
</organism>
<dbReference type="EMBL" id="KE145358">
    <property type="protein sequence ID" value="EPE33238.1"/>
    <property type="molecule type" value="Genomic_DNA"/>
</dbReference>
<evidence type="ECO:0000256" key="2">
    <source>
        <dbReference type="SAM" id="Phobius"/>
    </source>
</evidence>
<feature type="region of interest" description="Disordered" evidence="1">
    <location>
        <begin position="52"/>
        <end position="86"/>
    </location>
</feature>
<name>S3E486_GLAL2</name>
<keyword evidence="2" id="KW-0812">Transmembrane</keyword>
<evidence type="ECO:0000256" key="1">
    <source>
        <dbReference type="SAM" id="MobiDB-lite"/>
    </source>
</evidence>
<dbReference type="RefSeq" id="XP_008079855.1">
    <property type="nucleotide sequence ID" value="XM_008081664.1"/>
</dbReference>
<dbReference type="GeneID" id="19465304"/>
<keyword evidence="2" id="KW-1133">Transmembrane helix</keyword>
<protein>
    <submittedName>
        <fullName evidence="3">Uncharacterized protein</fullName>
    </submittedName>
</protein>
<dbReference type="KEGG" id="glz:GLAREA_06250"/>
<dbReference type="OrthoDB" id="3560825at2759"/>
<sequence length="100" mass="10832">MLLSSSSVSENDILTLSFGITATVFAIVAIFVSWKGRNTDRRQSETHLELAQLAPSQPPQSATPYADFNTLPDTTETPPPVTRALSDTLEAVSRLLRNGT</sequence>
<accession>S3E486</accession>
<dbReference type="AlphaFoldDB" id="S3E486"/>
<feature type="transmembrane region" description="Helical" evidence="2">
    <location>
        <begin position="13"/>
        <end position="34"/>
    </location>
</feature>
<gene>
    <name evidence="3" type="ORF">GLAREA_06250</name>
</gene>
<dbReference type="Proteomes" id="UP000016922">
    <property type="component" value="Unassembled WGS sequence"/>
</dbReference>
<reference evidence="3 4" key="1">
    <citation type="journal article" date="2013" name="BMC Genomics">
        <title>Genomics-driven discovery of the pneumocandin biosynthetic gene cluster in the fungus Glarea lozoyensis.</title>
        <authorList>
            <person name="Chen L."/>
            <person name="Yue Q."/>
            <person name="Zhang X."/>
            <person name="Xiang M."/>
            <person name="Wang C."/>
            <person name="Li S."/>
            <person name="Che Y."/>
            <person name="Ortiz-Lopez F.J."/>
            <person name="Bills G.F."/>
            <person name="Liu X."/>
            <person name="An Z."/>
        </authorList>
    </citation>
    <scope>NUCLEOTIDE SEQUENCE [LARGE SCALE GENOMIC DNA]</scope>
    <source>
        <strain evidence="4">ATCC 20868 / MF5171</strain>
    </source>
</reference>
<evidence type="ECO:0000313" key="3">
    <source>
        <dbReference type="EMBL" id="EPE33238.1"/>
    </source>
</evidence>
<keyword evidence="4" id="KW-1185">Reference proteome</keyword>
<keyword evidence="2" id="KW-0472">Membrane</keyword>
<proteinExistence type="predicted"/>
<evidence type="ECO:0000313" key="4">
    <source>
        <dbReference type="Proteomes" id="UP000016922"/>
    </source>
</evidence>
<dbReference type="HOGENOM" id="CLU_2306426_0_0_1"/>